<dbReference type="SUPFAM" id="SSF52540">
    <property type="entry name" value="P-loop containing nucleoside triphosphate hydrolases"/>
    <property type="match status" value="1"/>
</dbReference>
<keyword evidence="6" id="KW-0067">ATP-binding</keyword>
<evidence type="ECO:0000256" key="4">
    <source>
        <dbReference type="ARBA" id="ARBA00022741"/>
    </source>
</evidence>
<dbReference type="PANTHER" id="PTHR36766">
    <property type="entry name" value="PLANT BROAD-SPECTRUM MILDEW RESISTANCE PROTEIN RPW8"/>
    <property type="match status" value="1"/>
</dbReference>
<dbReference type="PRINTS" id="PR00364">
    <property type="entry name" value="DISEASERSIST"/>
</dbReference>
<dbReference type="InterPro" id="IPR027417">
    <property type="entry name" value="P-loop_NTPase"/>
</dbReference>
<dbReference type="Pfam" id="PF00931">
    <property type="entry name" value="NB-ARC"/>
    <property type="match status" value="1"/>
</dbReference>
<dbReference type="InterPro" id="IPR042197">
    <property type="entry name" value="Apaf_helical"/>
</dbReference>
<gene>
    <name evidence="12" type="ORF">PVAP13_8NG294900</name>
</gene>
<sequence length="905" mass="102739">MATILESLVGSCAKKLQDVISDEAILILGVKQELTELQRRMEQIRHFFNDAEQRSTKESAVNNWLSLLRDAMYDADDIIDLARSIGSKLLPDHSLSLSSKTNSCMGLSLFSCFSNIQTRHEVAVKIQSLNKRIDNISKDKVFTSLTSTQFTEKVSAPKHKKSSSLVEPNLVGKEVTHACRKLVDLLLEDKEKRIEYSTFLTIVGTGGVGKTTLAQKIYNDQKINECFDKQAWVYLQSRLKIAIKEKSFFLVLDDMWQTDAWENLRIPLHAAATGIVLLTSRLETVAVEIGVDHTHRVDLMSVDVGWELLWKSMGINQEKEVQNLRDFGIDIVRRCGCLPLAIKVVARFSRKDTWSMSNLEIPSALYISYEELPLCLKQCFVYCAIFAEDAVIYRFIDEQDGQLLEDTAEEYYYELIYQNLLQPNYLNAELDECKVHDLLRVNVLSKFRRISAVTTKDMVVLPSMDKDQYKSLRVDNTIFRRLPYIRVLDLGGSVIQSIPNCVGRLIHLWLLDLDGTDISYLPESICCLINLQILNLQRCDALHSLPLGITRLCNLRRLGLADTSINEVPKGISKLKLLYDLEEYPVGGSSNNSGRTQDGWSLEELGPLVQLRNLGMIKLERASPYSGHSLLLDKKFLKQLCFCCTEPTNEPYSEEDVINIERTLEKLVPPQSIEDILMLNFFGRRFPTWLDSATHFPSLNSLIGPEFVAYGSGNPGSADIVAFPKLETLIMEDMPNWEEWTFVVEEEEAAAAGKETGEDGAAAKQKGEAPPPRMQLLPHLKVLSLVRCPRLRALPRQLGQVGTSLKELHLRRVDSIKVVENLLFLSEALLIADCEGLERVSNIPQVRDLRAQLCPNLRCVERLDSLHQLFLTEDMQDISSRWLSGLQEQHQQLHGEDMDVYTWVW</sequence>
<dbReference type="Gene3D" id="3.80.10.10">
    <property type="entry name" value="Ribonuclease Inhibitor"/>
    <property type="match status" value="1"/>
</dbReference>
<feature type="region of interest" description="Disordered" evidence="8">
    <location>
        <begin position="751"/>
        <end position="770"/>
    </location>
</feature>
<evidence type="ECO:0000259" key="11">
    <source>
        <dbReference type="Pfam" id="PF23598"/>
    </source>
</evidence>
<evidence type="ECO:0000256" key="5">
    <source>
        <dbReference type="ARBA" id="ARBA00022821"/>
    </source>
</evidence>
<keyword evidence="3" id="KW-0677">Repeat</keyword>
<dbReference type="SUPFAM" id="SSF52047">
    <property type="entry name" value="RNI-like"/>
    <property type="match status" value="1"/>
</dbReference>
<dbReference type="Gene3D" id="1.10.10.10">
    <property type="entry name" value="Winged helix-like DNA-binding domain superfamily/Winged helix DNA-binding domain"/>
    <property type="match status" value="1"/>
</dbReference>
<dbReference type="GO" id="GO:0006952">
    <property type="term" value="P:defense response"/>
    <property type="evidence" value="ECO:0007669"/>
    <property type="project" value="UniProtKB-KW"/>
</dbReference>
<reference evidence="12" key="1">
    <citation type="submission" date="2020-05" db="EMBL/GenBank/DDBJ databases">
        <title>WGS assembly of Panicum virgatum.</title>
        <authorList>
            <person name="Lovell J.T."/>
            <person name="Jenkins J."/>
            <person name="Shu S."/>
            <person name="Juenger T.E."/>
            <person name="Schmutz J."/>
        </authorList>
    </citation>
    <scope>NUCLEOTIDE SEQUENCE</scope>
    <source>
        <strain evidence="12">AP13</strain>
    </source>
</reference>
<dbReference type="Pfam" id="PF18052">
    <property type="entry name" value="Rx_N"/>
    <property type="match status" value="1"/>
</dbReference>
<comment type="similarity">
    <text evidence="1">Belongs to the disease resistance NB-LRR family.</text>
</comment>
<dbReference type="Proteomes" id="UP000823388">
    <property type="component" value="Chromosome 8N"/>
</dbReference>
<dbReference type="InterPro" id="IPR055414">
    <property type="entry name" value="LRR_R13L4/SHOC2-like"/>
</dbReference>
<keyword evidence="5" id="KW-0611">Plant defense</keyword>
<evidence type="ECO:0000256" key="7">
    <source>
        <dbReference type="ARBA" id="ARBA00023054"/>
    </source>
</evidence>
<dbReference type="PANTHER" id="PTHR36766:SF70">
    <property type="entry name" value="DISEASE RESISTANCE PROTEIN RGA4"/>
    <property type="match status" value="1"/>
</dbReference>
<evidence type="ECO:0000256" key="8">
    <source>
        <dbReference type="SAM" id="MobiDB-lite"/>
    </source>
</evidence>
<keyword evidence="4" id="KW-0547">Nucleotide-binding</keyword>
<evidence type="ECO:0000256" key="3">
    <source>
        <dbReference type="ARBA" id="ARBA00022737"/>
    </source>
</evidence>
<dbReference type="InterPro" id="IPR041118">
    <property type="entry name" value="Rx_N"/>
</dbReference>
<accession>A0A8T0PF40</accession>
<evidence type="ECO:0000259" key="9">
    <source>
        <dbReference type="Pfam" id="PF00931"/>
    </source>
</evidence>
<organism evidence="12 13">
    <name type="scientific">Panicum virgatum</name>
    <name type="common">Blackwell switchgrass</name>
    <dbReference type="NCBI Taxonomy" id="38727"/>
    <lineage>
        <taxon>Eukaryota</taxon>
        <taxon>Viridiplantae</taxon>
        <taxon>Streptophyta</taxon>
        <taxon>Embryophyta</taxon>
        <taxon>Tracheophyta</taxon>
        <taxon>Spermatophyta</taxon>
        <taxon>Magnoliopsida</taxon>
        <taxon>Liliopsida</taxon>
        <taxon>Poales</taxon>
        <taxon>Poaceae</taxon>
        <taxon>PACMAD clade</taxon>
        <taxon>Panicoideae</taxon>
        <taxon>Panicodae</taxon>
        <taxon>Paniceae</taxon>
        <taxon>Panicinae</taxon>
        <taxon>Panicum</taxon>
        <taxon>Panicum sect. Hiantes</taxon>
    </lineage>
</organism>
<dbReference type="Pfam" id="PF23598">
    <property type="entry name" value="LRR_14"/>
    <property type="match status" value="1"/>
</dbReference>
<dbReference type="InterPro" id="IPR038005">
    <property type="entry name" value="RX-like_CC"/>
</dbReference>
<feature type="domain" description="Disease resistance R13L4/SHOC-2-like LRR" evidence="11">
    <location>
        <begin position="481"/>
        <end position="702"/>
    </location>
</feature>
<dbReference type="InterPro" id="IPR002182">
    <property type="entry name" value="NB-ARC"/>
</dbReference>
<keyword evidence="7" id="KW-0175">Coiled coil</keyword>
<comment type="caution">
    <text evidence="12">The sequence shown here is derived from an EMBL/GenBank/DDBJ whole genome shotgun (WGS) entry which is preliminary data.</text>
</comment>
<evidence type="ECO:0000259" key="10">
    <source>
        <dbReference type="Pfam" id="PF18052"/>
    </source>
</evidence>
<feature type="domain" description="Disease resistance N-terminal" evidence="10">
    <location>
        <begin position="9"/>
        <end position="81"/>
    </location>
</feature>
<dbReference type="AlphaFoldDB" id="A0A8T0PF40"/>
<dbReference type="Gene3D" id="3.40.50.300">
    <property type="entry name" value="P-loop containing nucleotide triphosphate hydrolases"/>
    <property type="match status" value="2"/>
</dbReference>
<evidence type="ECO:0000256" key="6">
    <source>
        <dbReference type="ARBA" id="ARBA00022840"/>
    </source>
</evidence>
<dbReference type="EMBL" id="CM029052">
    <property type="protein sequence ID" value="KAG2559249.1"/>
    <property type="molecule type" value="Genomic_DNA"/>
</dbReference>
<dbReference type="Gene3D" id="1.20.5.4130">
    <property type="match status" value="1"/>
</dbReference>
<evidence type="ECO:0000313" key="13">
    <source>
        <dbReference type="Proteomes" id="UP000823388"/>
    </source>
</evidence>
<dbReference type="GO" id="GO:0051707">
    <property type="term" value="P:response to other organism"/>
    <property type="evidence" value="ECO:0007669"/>
    <property type="project" value="UniProtKB-ARBA"/>
</dbReference>
<dbReference type="Gene3D" id="1.10.8.430">
    <property type="entry name" value="Helical domain of apoptotic protease-activating factors"/>
    <property type="match status" value="1"/>
</dbReference>
<proteinExistence type="inferred from homology"/>
<name>A0A8T0PF40_PANVG</name>
<evidence type="ECO:0000256" key="2">
    <source>
        <dbReference type="ARBA" id="ARBA00022614"/>
    </source>
</evidence>
<protein>
    <submittedName>
        <fullName evidence="12">Uncharacterized protein</fullName>
    </submittedName>
</protein>
<feature type="domain" description="NB-ARC" evidence="9">
    <location>
        <begin position="235"/>
        <end position="312"/>
    </location>
</feature>
<evidence type="ECO:0000256" key="1">
    <source>
        <dbReference type="ARBA" id="ARBA00008894"/>
    </source>
</evidence>
<evidence type="ECO:0000313" key="12">
    <source>
        <dbReference type="EMBL" id="KAG2559249.1"/>
    </source>
</evidence>
<keyword evidence="2" id="KW-0433">Leucine-rich repeat</keyword>
<dbReference type="InterPro" id="IPR036388">
    <property type="entry name" value="WH-like_DNA-bd_sf"/>
</dbReference>
<dbReference type="GO" id="GO:0043531">
    <property type="term" value="F:ADP binding"/>
    <property type="evidence" value="ECO:0007669"/>
    <property type="project" value="InterPro"/>
</dbReference>
<dbReference type="GO" id="GO:0005524">
    <property type="term" value="F:ATP binding"/>
    <property type="evidence" value="ECO:0007669"/>
    <property type="project" value="UniProtKB-KW"/>
</dbReference>
<dbReference type="CDD" id="cd14798">
    <property type="entry name" value="RX-CC_like"/>
    <property type="match status" value="1"/>
</dbReference>
<feature type="compositionally biased region" description="Low complexity" evidence="8">
    <location>
        <begin position="751"/>
        <end position="763"/>
    </location>
</feature>
<dbReference type="InterPro" id="IPR032675">
    <property type="entry name" value="LRR_dom_sf"/>
</dbReference>
<keyword evidence="13" id="KW-1185">Reference proteome</keyword>